<reference evidence="1" key="1">
    <citation type="submission" date="2021-03" db="EMBL/GenBank/DDBJ databases">
        <title>Acanthopleuribacteraceae sp. M133.</title>
        <authorList>
            <person name="Wang G."/>
        </authorList>
    </citation>
    <scope>NUCLEOTIDE SEQUENCE</scope>
    <source>
        <strain evidence="1">M133</strain>
    </source>
</reference>
<gene>
    <name evidence="1" type="ORF">J3U87_01475</name>
</gene>
<dbReference type="RefSeq" id="WP_237381245.1">
    <property type="nucleotide sequence ID" value="NZ_CP071793.1"/>
</dbReference>
<dbReference type="Pfam" id="PF09474">
    <property type="entry name" value="Type_III_YscX"/>
    <property type="match status" value="1"/>
</dbReference>
<dbReference type="InterPro" id="IPR012672">
    <property type="entry name" value="T3SS_YscX"/>
</dbReference>
<organism evidence="1 2">
    <name type="scientific">Sulfidibacter corallicola</name>
    <dbReference type="NCBI Taxonomy" id="2818388"/>
    <lineage>
        <taxon>Bacteria</taxon>
        <taxon>Pseudomonadati</taxon>
        <taxon>Acidobacteriota</taxon>
        <taxon>Holophagae</taxon>
        <taxon>Acanthopleuribacterales</taxon>
        <taxon>Acanthopleuribacteraceae</taxon>
        <taxon>Sulfidibacter</taxon>
    </lineage>
</organism>
<keyword evidence="2" id="KW-1185">Reference proteome</keyword>
<evidence type="ECO:0000313" key="2">
    <source>
        <dbReference type="Proteomes" id="UP000663929"/>
    </source>
</evidence>
<dbReference type="EMBL" id="CP071793">
    <property type="protein sequence ID" value="QTD51113.1"/>
    <property type="molecule type" value="Genomic_DNA"/>
</dbReference>
<dbReference type="AlphaFoldDB" id="A0A8A4TNH7"/>
<sequence>MADPLKILSFDRGIEQIFQGDLKEDVRLPDRQRPLLPSESRVNQHLDKVIRTPNLELNLLESLQTKLQDKSILIPAVYRSLIGRSQKSLREAIKKAGPWTNKKALQEAAELLEAEEDLMDLLITYQNTLHKA</sequence>
<dbReference type="Proteomes" id="UP000663929">
    <property type="component" value="Chromosome"/>
</dbReference>
<dbReference type="KEGG" id="scor:J3U87_01475"/>
<proteinExistence type="predicted"/>
<protein>
    <submittedName>
        <fullName evidence="1">Uncharacterized protein</fullName>
    </submittedName>
</protein>
<name>A0A8A4TNH7_SULCO</name>
<accession>A0A8A4TNH7</accession>
<evidence type="ECO:0000313" key="1">
    <source>
        <dbReference type="EMBL" id="QTD51113.1"/>
    </source>
</evidence>